<dbReference type="Pfam" id="PF07733">
    <property type="entry name" value="DNA_pol3_alpha"/>
    <property type="match status" value="1"/>
</dbReference>
<evidence type="ECO:0000256" key="9">
    <source>
        <dbReference type="ARBA" id="ARBA00022932"/>
    </source>
</evidence>
<evidence type="ECO:0000256" key="11">
    <source>
        <dbReference type="ARBA" id="ARBA00026073"/>
    </source>
</evidence>
<evidence type="ECO:0000259" key="13">
    <source>
        <dbReference type="SMART" id="SM00481"/>
    </source>
</evidence>
<dbReference type="InterPro" id="IPR004805">
    <property type="entry name" value="DnaE2/DnaE/PolC"/>
</dbReference>
<dbReference type="FunFam" id="2.40.50.140:FF:000106">
    <property type="entry name" value="DNA polymerase III subunit alpha"/>
    <property type="match status" value="1"/>
</dbReference>
<dbReference type="Gene3D" id="2.40.50.140">
    <property type="entry name" value="Nucleic acid-binding proteins"/>
    <property type="match status" value="1"/>
</dbReference>
<evidence type="ECO:0000256" key="6">
    <source>
        <dbReference type="ARBA" id="ARBA00022679"/>
    </source>
</evidence>
<dbReference type="InterPro" id="IPR012340">
    <property type="entry name" value="NA-bd_OB-fold"/>
</dbReference>
<comment type="similarity">
    <text evidence="2">Belongs to the DNA polymerase type-C family. DnaE subfamily.</text>
</comment>
<evidence type="ECO:0000256" key="3">
    <source>
        <dbReference type="ARBA" id="ARBA00012417"/>
    </source>
</evidence>
<dbReference type="InterPro" id="IPR004013">
    <property type="entry name" value="PHP_dom"/>
</dbReference>
<evidence type="ECO:0000256" key="5">
    <source>
        <dbReference type="ARBA" id="ARBA00022490"/>
    </source>
</evidence>
<dbReference type="Gene3D" id="1.10.10.1600">
    <property type="entry name" value="Bacterial DNA polymerase III alpha subunit, thumb domain"/>
    <property type="match status" value="1"/>
</dbReference>
<evidence type="ECO:0000256" key="2">
    <source>
        <dbReference type="ARBA" id="ARBA00009496"/>
    </source>
</evidence>
<keyword evidence="6 14" id="KW-0808">Transferase</keyword>
<dbReference type="InterPro" id="IPR003141">
    <property type="entry name" value="Pol/His_phosphatase_N"/>
</dbReference>
<dbReference type="FunFam" id="1.10.10.1600:FF:000001">
    <property type="entry name" value="DNA polymerase III subunit alpha"/>
    <property type="match status" value="1"/>
</dbReference>
<proteinExistence type="inferred from homology"/>
<dbReference type="SMART" id="SM00481">
    <property type="entry name" value="POLIIIAc"/>
    <property type="match status" value="1"/>
</dbReference>
<accession>A0A7Y5Z1K5</accession>
<dbReference type="NCBIfam" id="NF004226">
    <property type="entry name" value="PRK05673.1"/>
    <property type="match status" value="1"/>
</dbReference>
<dbReference type="RefSeq" id="WP_175361615.1">
    <property type="nucleotide sequence ID" value="NZ_JABFMO010000006.1"/>
</dbReference>
<dbReference type="GO" id="GO:0003676">
    <property type="term" value="F:nucleic acid binding"/>
    <property type="evidence" value="ECO:0007669"/>
    <property type="project" value="InterPro"/>
</dbReference>
<evidence type="ECO:0000256" key="12">
    <source>
        <dbReference type="ARBA" id="ARBA00049244"/>
    </source>
</evidence>
<organism evidence="14 15">
    <name type="scientific">Pseudomonas corrugata</name>
    <dbReference type="NCBI Taxonomy" id="47879"/>
    <lineage>
        <taxon>Bacteria</taxon>
        <taxon>Pseudomonadati</taxon>
        <taxon>Pseudomonadota</taxon>
        <taxon>Gammaproteobacteria</taxon>
        <taxon>Pseudomonadales</taxon>
        <taxon>Pseudomonadaceae</taxon>
        <taxon>Pseudomonas</taxon>
    </lineage>
</organism>
<comment type="subunit">
    <text evidence="11">DNA polymerase III contains a core (composed of alpha, epsilon and theta chains) that associates with a tau subunit. This core dimerizes to form the POLIII' complex. PolIII' associates with the gamma complex (composed of gamma, delta, delta', psi and chi chains) and with the beta chain to form the complete DNA polymerase III complex.</text>
</comment>
<dbReference type="InterPro" id="IPR041931">
    <property type="entry name" value="DNA_pol3_alpha_thumb_dom"/>
</dbReference>
<dbReference type="FunFam" id="1.10.150.870:FF:000001">
    <property type="entry name" value="DNA polymerase III subunit alpha"/>
    <property type="match status" value="1"/>
</dbReference>
<dbReference type="SUPFAM" id="SSF89550">
    <property type="entry name" value="PHP domain-like"/>
    <property type="match status" value="1"/>
</dbReference>
<dbReference type="Proteomes" id="UP000536720">
    <property type="component" value="Unassembled WGS sequence"/>
</dbReference>
<dbReference type="FunFam" id="3.20.20.140:FF:000028">
    <property type="entry name" value="DNA polymerase III subunit alpha"/>
    <property type="match status" value="1"/>
</dbReference>
<comment type="function">
    <text evidence="10">DNA polymerase III is a complex, multichain enzyme responsible for most of the replicative synthesis in bacteria. This DNA polymerase also exhibits 3' to 5' exonuclease activity. The alpha chain is the DNA polymerase.</text>
</comment>
<dbReference type="InterPro" id="IPR016195">
    <property type="entry name" value="Pol/histidinol_Pase-like"/>
</dbReference>
<dbReference type="GO" id="GO:0006260">
    <property type="term" value="P:DNA replication"/>
    <property type="evidence" value="ECO:0007669"/>
    <property type="project" value="UniProtKB-KW"/>
</dbReference>
<dbReference type="Pfam" id="PF20914">
    <property type="entry name" value="DNA_pol_IIIA_C"/>
    <property type="match status" value="1"/>
</dbReference>
<dbReference type="GO" id="GO:0005737">
    <property type="term" value="C:cytoplasm"/>
    <property type="evidence" value="ECO:0007669"/>
    <property type="project" value="UniProtKB-SubCell"/>
</dbReference>
<name>A0A7Y5Z1K5_9PSED</name>
<comment type="catalytic activity">
    <reaction evidence="12">
        <text>DNA(n) + a 2'-deoxyribonucleoside 5'-triphosphate = DNA(n+1) + diphosphate</text>
        <dbReference type="Rhea" id="RHEA:22508"/>
        <dbReference type="Rhea" id="RHEA-COMP:17339"/>
        <dbReference type="Rhea" id="RHEA-COMP:17340"/>
        <dbReference type="ChEBI" id="CHEBI:33019"/>
        <dbReference type="ChEBI" id="CHEBI:61560"/>
        <dbReference type="ChEBI" id="CHEBI:173112"/>
        <dbReference type="EC" id="2.7.7.7"/>
    </reaction>
</comment>
<keyword evidence="5" id="KW-0963">Cytoplasm</keyword>
<dbReference type="Pfam" id="PF14579">
    <property type="entry name" value="HHH_6"/>
    <property type="match status" value="1"/>
</dbReference>
<comment type="subcellular location">
    <subcellularLocation>
        <location evidence="1">Cytoplasm</location>
    </subcellularLocation>
</comment>
<reference evidence="14 15" key="1">
    <citation type="journal article" date="2020" name="Front. Plant Sci.">
        <title>Isolation of Rhizosphere Bacteria That Improve Quality and Water Stress Tolerance in Greenhouse Ornamentals.</title>
        <authorList>
            <person name="Nordstedt N.P."/>
            <person name="Jones M.L."/>
        </authorList>
    </citation>
    <scope>NUCLEOTIDE SEQUENCE [LARGE SCALE GENOMIC DNA]</scope>
    <source>
        <strain evidence="14 15">C7D2</strain>
    </source>
</reference>
<sequence length="1173" mass="131231">MPASFVHLRLHTEYSLVDGLVRIKPLVKTLVGMNMPAVAVTDQNNMCSLVKFYKTAMGGGIKPICGADLWLSSKDPDAPLSRISLLVMNAVGYRNLTELISRGFIDGQRNGSIIIEREWVAEASEGLIMLSAAKEGEIGLALLSGNAEEAETLAREWMAVFPDRFYIEVQRTNRPNDEEHLHAAVALADKIGAPLVATNDVRFIKQEDFEAHETRVCIGEGRALDDPRRPKNYSDQQYLKSAEEMAELFSDLPEALENTVEIAKRCNIEVKLGKHFLPNFPIPDGMTIDEYFRKVSFDGLEERLSVLLPKDTTEDYEAKRQVYVDRLNFELDIIIQMGFPGYFLIVMDFIQWAKSNGVPVGPGRGSGAGSLVAYVQKITDLDPLEYDLLFERFLNPERVSMPDFDVDFCMDGRDRVIDYVAEKYGRNAVSQIITFGSMAAKAVVRDVARVQGKSYGLADRLSKMIPFEVGMTLEKAYEQEEILRDFIKVDEEAAEIWEMARKLEGVVRNVGKHAGGVVIAPTKLTDFSPIYCDEEGDGLVTQFDKDDVEAAGLVKFDFLGLRTLTIIDWALKTINRDRAKVGEEPLDIAFIPLDDKPTYSLLQKAETTAVFQLESRGMKELIKKLKPDCLEDLIALVALFRPGPLQSGMVDDFINRKHGRAELAYPHPDYQYDGLKPVLAPTYGIILYQEQVMQIAQVMAGYTLGGADMLRRAMGKKKPEEMAKQRGGFIEGCANNGIDADLAGNIFDLVEKFAGYGFNKSHSAAYGLVSYQTAWLKAHYPAPFMAAVLSADMHNTDKVVTLIEEVRTMKLRLDAPDVNASEFKFTVNDEGRIIYGLGAIKGVGEGPVEAITEARQDGPFKDLFDFCARVDLKRINKRTLDGLIRSGALDRLGPYFHDEPKAYQANIDRNRAVLLAAMEEAIKAAEQTARTHDSGHADLFGGLFVEEDADVYGNHRKAKELTLKERLKGEKDTLGLYLTGHPIDEYEGEIRRFARQRIIDLKPARDTQTVAGMIIALRVMKNKKGDKMGFITLDDRSGRIEASLFADAFHSAQSLLQTDAMVVVEGEVSNDDFSGGLRLRVKRVMSMEDARTNLAESLRLKLQTQDLKGDQLRWLGELFKRHRGACPITMEYVRPDAKAVLQFGEGWRIDPADALIQALRDQFGKDNVFLQYR</sequence>
<dbReference type="Gene3D" id="1.10.150.870">
    <property type="match status" value="1"/>
</dbReference>
<dbReference type="InterPro" id="IPR004365">
    <property type="entry name" value="NA-bd_OB_tRNA"/>
</dbReference>
<keyword evidence="7 14" id="KW-0548">Nucleotidyltransferase</keyword>
<evidence type="ECO:0000256" key="7">
    <source>
        <dbReference type="ARBA" id="ARBA00022695"/>
    </source>
</evidence>
<evidence type="ECO:0000256" key="4">
    <source>
        <dbReference type="ARBA" id="ARBA00019114"/>
    </source>
</evidence>
<comment type="caution">
    <text evidence="14">The sequence shown here is derived from an EMBL/GenBank/DDBJ whole genome shotgun (WGS) entry which is preliminary data.</text>
</comment>
<evidence type="ECO:0000313" key="14">
    <source>
        <dbReference type="EMBL" id="NUT85355.1"/>
    </source>
</evidence>
<gene>
    <name evidence="14" type="primary">dnaE</name>
    <name evidence="14" type="ORF">HNO91_02920</name>
</gene>
<dbReference type="NCBIfam" id="TIGR00594">
    <property type="entry name" value="polc"/>
    <property type="match status" value="1"/>
</dbReference>
<dbReference type="EMBL" id="JABFMR010000002">
    <property type="protein sequence ID" value="NUT85355.1"/>
    <property type="molecule type" value="Genomic_DNA"/>
</dbReference>
<evidence type="ECO:0000313" key="15">
    <source>
        <dbReference type="Proteomes" id="UP000536720"/>
    </source>
</evidence>
<dbReference type="GO" id="GO:0008408">
    <property type="term" value="F:3'-5' exonuclease activity"/>
    <property type="evidence" value="ECO:0007669"/>
    <property type="project" value="InterPro"/>
</dbReference>
<dbReference type="InterPro" id="IPR029460">
    <property type="entry name" value="DNAPol_HHH"/>
</dbReference>
<dbReference type="InterPro" id="IPR048472">
    <property type="entry name" value="DNA_pol_IIIA_C"/>
</dbReference>
<evidence type="ECO:0000256" key="1">
    <source>
        <dbReference type="ARBA" id="ARBA00004496"/>
    </source>
</evidence>
<dbReference type="InterPro" id="IPR011708">
    <property type="entry name" value="DNA_pol3_alpha_NTPase_dom"/>
</dbReference>
<dbReference type="SUPFAM" id="SSF160975">
    <property type="entry name" value="AF1531-like"/>
    <property type="match status" value="1"/>
</dbReference>
<dbReference type="Pfam" id="PF02811">
    <property type="entry name" value="PHP"/>
    <property type="match status" value="1"/>
</dbReference>
<dbReference type="InterPro" id="IPR049821">
    <property type="entry name" value="PolIIIA_DnaE1_PHP"/>
</dbReference>
<dbReference type="PANTHER" id="PTHR32294">
    <property type="entry name" value="DNA POLYMERASE III SUBUNIT ALPHA"/>
    <property type="match status" value="1"/>
</dbReference>
<dbReference type="InterPro" id="IPR040982">
    <property type="entry name" value="DNA_pol3_finger"/>
</dbReference>
<dbReference type="EC" id="2.7.7.7" evidence="3"/>
<dbReference type="GO" id="GO:0003887">
    <property type="term" value="F:DNA-directed DNA polymerase activity"/>
    <property type="evidence" value="ECO:0007669"/>
    <property type="project" value="UniProtKB-KW"/>
</dbReference>
<dbReference type="Pfam" id="PF17657">
    <property type="entry name" value="DNA_pol3_finger"/>
    <property type="match status" value="1"/>
</dbReference>
<evidence type="ECO:0000256" key="10">
    <source>
        <dbReference type="ARBA" id="ARBA00025611"/>
    </source>
</evidence>
<dbReference type="Gene3D" id="3.20.20.140">
    <property type="entry name" value="Metal-dependent hydrolases"/>
    <property type="match status" value="1"/>
</dbReference>
<keyword evidence="8" id="KW-0235">DNA replication</keyword>
<dbReference type="Pfam" id="PF01336">
    <property type="entry name" value="tRNA_anti-codon"/>
    <property type="match status" value="1"/>
</dbReference>
<dbReference type="CDD" id="cd04485">
    <property type="entry name" value="DnaE_OBF"/>
    <property type="match status" value="1"/>
</dbReference>
<dbReference type="AlphaFoldDB" id="A0A7Y5Z1K5"/>
<feature type="domain" description="Polymerase/histidinol phosphatase N-terminal" evidence="13">
    <location>
        <begin position="6"/>
        <end position="73"/>
    </location>
</feature>
<dbReference type="CDD" id="cd07433">
    <property type="entry name" value="PHP_PolIIIA_DnaE1"/>
    <property type="match status" value="1"/>
</dbReference>
<protein>
    <recommendedName>
        <fullName evidence="4">DNA polymerase III subunit alpha</fullName>
        <ecNumber evidence="3">2.7.7.7</ecNumber>
    </recommendedName>
</protein>
<dbReference type="PANTHER" id="PTHR32294:SF0">
    <property type="entry name" value="DNA POLYMERASE III SUBUNIT ALPHA"/>
    <property type="match status" value="1"/>
</dbReference>
<keyword evidence="9" id="KW-0239">DNA-directed DNA polymerase</keyword>
<evidence type="ECO:0000256" key="8">
    <source>
        <dbReference type="ARBA" id="ARBA00022705"/>
    </source>
</evidence>